<evidence type="ECO:0000256" key="14">
    <source>
        <dbReference type="SAM" id="MobiDB-lite"/>
    </source>
</evidence>
<comment type="similarity">
    <text evidence="3">Belongs to the zyxin/ajuba family.</text>
</comment>
<dbReference type="GO" id="GO:0005925">
    <property type="term" value="C:focal adhesion"/>
    <property type="evidence" value="ECO:0007669"/>
    <property type="project" value="UniProtKB-SubCell"/>
</dbReference>
<feature type="compositionally biased region" description="Pro residues" evidence="14">
    <location>
        <begin position="198"/>
        <end position="209"/>
    </location>
</feature>
<feature type="compositionally biased region" description="Polar residues" evidence="14">
    <location>
        <begin position="267"/>
        <end position="283"/>
    </location>
</feature>
<feature type="compositionally biased region" description="Pro residues" evidence="14">
    <location>
        <begin position="376"/>
        <end position="392"/>
    </location>
</feature>
<gene>
    <name evidence="16" type="primary">LOC107748852</name>
</gene>
<keyword evidence="11" id="KW-0206">Cytoskeleton</keyword>
<dbReference type="FunFam" id="2.10.110.10:FF:000057">
    <property type="entry name" value="Zyxin"/>
    <property type="match status" value="1"/>
</dbReference>
<evidence type="ECO:0000256" key="12">
    <source>
        <dbReference type="ARBA" id="ARBA00039396"/>
    </source>
</evidence>
<dbReference type="GO" id="GO:0001725">
    <property type="term" value="C:stress fiber"/>
    <property type="evidence" value="ECO:0007669"/>
    <property type="project" value="TreeGrafter"/>
</dbReference>
<evidence type="ECO:0000256" key="10">
    <source>
        <dbReference type="ARBA" id="ARBA00023038"/>
    </source>
</evidence>
<dbReference type="GO" id="GO:0046872">
    <property type="term" value="F:metal ion binding"/>
    <property type="evidence" value="ECO:0007669"/>
    <property type="project" value="UniProtKB-KW"/>
</dbReference>
<dbReference type="CDD" id="cd09435">
    <property type="entry name" value="LIM3_Zyxin"/>
    <property type="match status" value="1"/>
</dbReference>
<dbReference type="GO" id="GO:0007179">
    <property type="term" value="P:transforming growth factor beta receptor signaling pathway"/>
    <property type="evidence" value="ECO:0007669"/>
    <property type="project" value="TreeGrafter"/>
</dbReference>
<evidence type="ECO:0000256" key="13">
    <source>
        <dbReference type="PROSITE-ProRule" id="PRU00125"/>
    </source>
</evidence>
<feature type="domain" description="LIM zinc-binding" evidence="15">
    <location>
        <begin position="547"/>
        <end position="607"/>
    </location>
</feature>
<proteinExistence type="inferred from homology"/>
<accession>A0A673HIH6</accession>
<comment type="subcellular location">
    <subcellularLocation>
        <location evidence="2">Cell junction</location>
        <location evidence="2">Focal adhesion</location>
    </subcellularLocation>
    <subcellularLocation>
        <location evidence="1">Cytoplasm</location>
        <location evidence="1">Cytoskeleton</location>
    </subcellularLocation>
</comment>
<evidence type="ECO:0000256" key="3">
    <source>
        <dbReference type="ARBA" id="ARBA00009611"/>
    </source>
</evidence>
<protein>
    <recommendedName>
        <fullName evidence="12">Zyxin</fullName>
    </recommendedName>
</protein>
<feature type="compositionally biased region" description="Pro residues" evidence="14">
    <location>
        <begin position="75"/>
        <end position="94"/>
    </location>
</feature>
<keyword evidence="8" id="KW-0130">Cell adhesion</keyword>
<evidence type="ECO:0000256" key="6">
    <source>
        <dbReference type="ARBA" id="ARBA00022737"/>
    </source>
</evidence>
<dbReference type="SUPFAM" id="SSF57716">
    <property type="entry name" value="Glucocorticoid receptor-like (DNA-binding domain)"/>
    <property type="match status" value="2"/>
</dbReference>
<evidence type="ECO:0000256" key="2">
    <source>
        <dbReference type="ARBA" id="ARBA00004246"/>
    </source>
</evidence>
<evidence type="ECO:0000256" key="9">
    <source>
        <dbReference type="ARBA" id="ARBA00022949"/>
    </source>
</evidence>
<feature type="compositionally biased region" description="Polar residues" evidence="14">
    <location>
        <begin position="339"/>
        <end position="355"/>
    </location>
</feature>
<keyword evidence="9" id="KW-0965">Cell junction</keyword>
<evidence type="ECO:0000313" key="17">
    <source>
        <dbReference type="Proteomes" id="UP000472270"/>
    </source>
</evidence>
<dbReference type="AlphaFoldDB" id="A0A673HIH6"/>
<dbReference type="SMART" id="SM00132">
    <property type="entry name" value="LIM"/>
    <property type="match status" value="3"/>
</dbReference>
<dbReference type="Ensembl" id="ENSSRHT00000026551.1">
    <property type="protein sequence ID" value="ENSSRHP00000025780.1"/>
    <property type="gene ID" value="ENSSRHG00000013522.1"/>
</dbReference>
<dbReference type="PANTHER" id="PTHR24212">
    <property type="entry name" value="ZYXIN/TRIP6"/>
    <property type="match status" value="1"/>
</dbReference>
<evidence type="ECO:0000256" key="7">
    <source>
        <dbReference type="ARBA" id="ARBA00022833"/>
    </source>
</evidence>
<feature type="compositionally biased region" description="Pro residues" evidence="14">
    <location>
        <begin position="135"/>
        <end position="147"/>
    </location>
</feature>
<dbReference type="GO" id="GO:0005737">
    <property type="term" value="C:cytoplasm"/>
    <property type="evidence" value="ECO:0007669"/>
    <property type="project" value="TreeGrafter"/>
</dbReference>
<keyword evidence="5 13" id="KW-0479">Metal-binding</keyword>
<feature type="domain" description="LIM zinc-binding" evidence="15">
    <location>
        <begin position="608"/>
        <end position="677"/>
    </location>
</feature>
<dbReference type="InterPro" id="IPR001781">
    <property type="entry name" value="Znf_LIM"/>
</dbReference>
<dbReference type="PANTHER" id="PTHR24212:SF1">
    <property type="entry name" value="ZYXIN"/>
    <property type="match status" value="1"/>
</dbReference>
<keyword evidence="6" id="KW-0677">Repeat</keyword>
<feature type="region of interest" description="Disordered" evidence="14">
    <location>
        <begin position="29"/>
        <end position="455"/>
    </location>
</feature>
<feature type="compositionally biased region" description="Polar residues" evidence="14">
    <location>
        <begin position="45"/>
        <end position="54"/>
    </location>
</feature>
<evidence type="ECO:0000313" key="16">
    <source>
        <dbReference type="Ensembl" id="ENSSRHP00000025778.1"/>
    </source>
</evidence>
<reference evidence="16" key="1">
    <citation type="submission" date="2025-05" db="UniProtKB">
        <authorList>
            <consortium name="Ensembl"/>
        </authorList>
    </citation>
    <scope>IDENTIFICATION</scope>
</reference>
<evidence type="ECO:0000256" key="1">
    <source>
        <dbReference type="ARBA" id="ARBA00004245"/>
    </source>
</evidence>
<evidence type="ECO:0000256" key="5">
    <source>
        <dbReference type="ARBA" id="ARBA00022723"/>
    </source>
</evidence>
<dbReference type="Ensembl" id="ENSSRHT00000026549.1">
    <property type="protein sequence ID" value="ENSSRHP00000025778.1"/>
    <property type="gene ID" value="ENSSRHG00000013522.1"/>
</dbReference>
<name>A0A673HIH6_9TELE</name>
<feature type="compositionally biased region" description="Pro residues" evidence="14">
    <location>
        <begin position="102"/>
        <end position="115"/>
    </location>
</feature>
<feature type="domain" description="LIM zinc-binding" evidence="15">
    <location>
        <begin position="487"/>
        <end position="546"/>
    </location>
</feature>
<evidence type="ECO:0000256" key="8">
    <source>
        <dbReference type="ARBA" id="ARBA00022889"/>
    </source>
</evidence>
<keyword evidence="4" id="KW-0963">Cytoplasm</keyword>
<feature type="compositionally biased region" description="Pro residues" evidence="14">
    <location>
        <begin position="314"/>
        <end position="325"/>
    </location>
</feature>
<sequence length="680" mass="71550">MADSSTGKPIVVTSSVSLKVTAPSFYNQPKKFASVAPPRPKGQMAPSQPSSFVSTGVIGRVGEMPPLPSTLCEDFPPPPPPPLDDAELPAPPPECQITPPASDAPPPAFPAPPPVAEDLNLPAPPEELTSAPSASFPPPPPPPPPLPETGAGVSSQRVFEKQTSFDRQLGSLTDMLSEMETSGPFSPKLPSQFSAAPAPKPAAPPPTAPKPALSFLPPPELQDRPPPAPWAEELRARTRPANQNTISAPAPAQSFPKGPAVAPKTNFPPSQLNSNFGSKTVSPAPTGGARGFNHAVKTPAVKTPAVKTPAQSSFPPPPPAAPPAPAFTKGPAVAPKTNFPPSQLNSNFGSKTVSPAPSGGARGFNHAVKTPAQSSFPPPPPAAPPAPVPPPANISTPAPTFSHSETSPIGSQQSFAPPSPAAPKTSPVSSFNRSAGNTVPPKVSGSGSGPGGAPLTMREVEELEKMTKDFIKDMDKHPPVIPSPATEVCGKCGEALSRSQPAVRAMDKLFHSHCFCCMTCWRPLQGMQFYDHEGTPQCEDCYMNSLSVCSRCGERIKDRVLKAVGQCFHAHCFLCTTCGCTLEGAPFITDDNNNPYCVKDYHRRFSPLCVSCNEPIVPDPGSEETVRVVALEKNFHLKCYRCEDCARPLSIEADADGCYPLDGRILCMKCHTQRAKQAKH</sequence>
<evidence type="ECO:0000259" key="15">
    <source>
        <dbReference type="PROSITE" id="PS50023"/>
    </source>
</evidence>
<dbReference type="Pfam" id="PF00412">
    <property type="entry name" value="LIM"/>
    <property type="match status" value="3"/>
</dbReference>
<evidence type="ECO:0000256" key="4">
    <source>
        <dbReference type="ARBA" id="ARBA00022490"/>
    </source>
</evidence>
<dbReference type="Gene3D" id="2.10.110.10">
    <property type="entry name" value="Cysteine Rich Protein"/>
    <property type="match status" value="3"/>
</dbReference>
<keyword evidence="17" id="KW-1185">Reference proteome</keyword>
<feature type="compositionally biased region" description="Pro residues" evidence="14">
    <location>
        <begin position="216"/>
        <end position="229"/>
    </location>
</feature>
<feature type="compositionally biased region" description="Polar residues" evidence="14">
    <location>
        <begin position="401"/>
        <end position="413"/>
    </location>
</feature>
<keyword evidence="10 13" id="KW-0440">LIM domain</keyword>
<keyword evidence="7 13" id="KW-0862">Zinc</keyword>
<evidence type="ECO:0000256" key="11">
    <source>
        <dbReference type="ARBA" id="ARBA00023212"/>
    </source>
</evidence>
<dbReference type="GO" id="GO:0007155">
    <property type="term" value="P:cell adhesion"/>
    <property type="evidence" value="ECO:0007669"/>
    <property type="project" value="UniProtKB-KW"/>
</dbReference>
<organism evidence="16 17">
    <name type="scientific">Sinocyclocheilus rhinocerous</name>
    <dbReference type="NCBI Taxonomy" id="307959"/>
    <lineage>
        <taxon>Eukaryota</taxon>
        <taxon>Metazoa</taxon>
        <taxon>Chordata</taxon>
        <taxon>Craniata</taxon>
        <taxon>Vertebrata</taxon>
        <taxon>Euteleostomi</taxon>
        <taxon>Actinopterygii</taxon>
        <taxon>Neopterygii</taxon>
        <taxon>Teleostei</taxon>
        <taxon>Ostariophysi</taxon>
        <taxon>Cypriniformes</taxon>
        <taxon>Cyprinidae</taxon>
        <taxon>Cyprininae</taxon>
        <taxon>Sinocyclocheilus</taxon>
    </lineage>
</organism>
<dbReference type="GO" id="GO:0007229">
    <property type="term" value="P:integrin-mediated signaling pathway"/>
    <property type="evidence" value="ECO:0007669"/>
    <property type="project" value="TreeGrafter"/>
</dbReference>
<dbReference type="Proteomes" id="UP000472270">
    <property type="component" value="Unassembled WGS sequence"/>
</dbReference>
<dbReference type="PROSITE" id="PS50023">
    <property type="entry name" value="LIM_DOMAIN_2"/>
    <property type="match status" value="3"/>
</dbReference>
<dbReference type="Ensembl" id="ENSSRHT00000026554.1">
    <property type="protein sequence ID" value="ENSSRHP00000025783.1"/>
    <property type="gene ID" value="ENSSRHG00000013522.1"/>
</dbReference>
<feature type="compositionally biased region" description="Polar residues" evidence="14">
    <location>
        <begin position="179"/>
        <end position="194"/>
    </location>
</feature>